<accession>A0A0W0ZFR0</accession>
<dbReference type="EMBL" id="LNYY01000019">
    <property type="protein sequence ID" value="KTD67989.1"/>
    <property type="molecule type" value="Genomic_DNA"/>
</dbReference>
<dbReference type="PATRIC" id="fig|947033.5.peg.1224"/>
<proteinExistence type="predicted"/>
<keyword evidence="1" id="KW-0472">Membrane</keyword>
<evidence type="ECO:0000256" key="1">
    <source>
        <dbReference type="SAM" id="Phobius"/>
    </source>
</evidence>
<keyword evidence="1" id="KW-1133">Transmembrane helix</keyword>
<protein>
    <submittedName>
        <fullName evidence="2">Uncharacterized protein</fullName>
    </submittedName>
</protein>
<evidence type="ECO:0000313" key="2">
    <source>
        <dbReference type="EMBL" id="KTD67989.1"/>
    </source>
</evidence>
<feature type="transmembrane region" description="Helical" evidence="1">
    <location>
        <begin position="131"/>
        <end position="152"/>
    </location>
</feature>
<dbReference type="AlphaFoldDB" id="A0A0W0ZFR0"/>
<dbReference type="Proteomes" id="UP000054926">
    <property type="component" value="Unassembled WGS sequence"/>
</dbReference>
<sequence>MRNSKQQKQSPLDELANEMILAVLNARNKDESYIIEPKDMASVALSSRRLNMLSQNANCIFFPHMYKNVREKASDYHDYKEKRLGQLQYEQRMRNEKSAPFYLNKAARKTMACGFSLLLASFLAFKFEMSYPGFFLMTVVFTLLTMVINEFLHHHVECTLDKSKVREIPLEFFEEEIASKTTSFSL</sequence>
<gene>
    <name evidence="2" type="ORF">Lste_1147</name>
</gene>
<keyword evidence="1" id="KW-0812">Transmembrane</keyword>
<evidence type="ECO:0000313" key="3">
    <source>
        <dbReference type="Proteomes" id="UP000054926"/>
    </source>
</evidence>
<reference evidence="2 3" key="1">
    <citation type="submission" date="2015-11" db="EMBL/GenBank/DDBJ databases">
        <title>Genomic analysis of 38 Legionella species identifies large and diverse effector repertoires.</title>
        <authorList>
            <person name="Burstein D."/>
            <person name="Amaro F."/>
            <person name="Zusman T."/>
            <person name="Lifshitz Z."/>
            <person name="Cohen O."/>
            <person name="Gilbert J.A."/>
            <person name="Pupko T."/>
            <person name="Shuman H.A."/>
            <person name="Segal G."/>
        </authorList>
    </citation>
    <scope>NUCLEOTIDE SEQUENCE [LARGE SCALE GENOMIC DNA]</scope>
    <source>
        <strain evidence="2 3">IMVS3376</strain>
    </source>
</reference>
<feature type="transmembrane region" description="Helical" evidence="1">
    <location>
        <begin position="106"/>
        <end position="125"/>
    </location>
</feature>
<dbReference type="OrthoDB" id="5652781at2"/>
<comment type="caution">
    <text evidence="2">The sequence shown here is derived from an EMBL/GenBank/DDBJ whole genome shotgun (WGS) entry which is preliminary data.</text>
</comment>
<organism evidence="2 3">
    <name type="scientific">Legionella steelei</name>
    <dbReference type="NCBI Taxonomy" id="947033"/>
    <lineage>
        <taxon>Bacteria</taxon>
        <taxon>Pseudomonadati</taxon>
        <taxon>Pseudomonadota</taxon>
        <taxon>Gammaproteobacteria</taxon>
        <taxon>Legionellales</taxon>
        <taxon>Legionellaceae</taxon>
        <taxon>Legionella</taxon>
    </lineage>
</organism>
<name>A0A0W0ZFR0_9GAMM</name>
<dbReference type="RefSeq" id="WP_058510119.1">
    <property type="nucleotide sequence ID" value="NZ_LNYY01000019.1"/>
</dbReference>
<keyword evidence="3" id="KW-1185">Reference proteome</keyword>